<dbReference type="GO" id="GO:0009223">
    <property type="term" value="P:pyrimidine deoxyribonucleotide catabolic process"/>
    <property type="evidence" value="ECO:0007669"/>
    <property type="project" value="TreeGrafter"/>
</dbReference>
<organism evidence="2 3">
    <name type="scientific">Sinimarinibacterium flocculans</name>
    <dbReference type="NCBI Taxonomy" id="985250"/>
    <lineage>
        <taxon>Bacteria</taxon>
        <taxon>Pseudomonadati</taxon>
        <taxon>Pseudomonadota</taxon>
        <taxon>Gammaproteobacteria</taxon>
        <taxon>Nevskiales</taxon>
        <taxon>Nevskiaceae</taxon>
        <taxon>Sinimarinibacterium</taxon>
    </lineage>
</organism>
<dbReference type="PANTHER" id="PTHR16504:SF4">
    <property type="entry name" value="5'(3')-DEOXYRIBONUCLEOTIDASE"/>
    <property type="match status" value="1"/>
</dbReference>
<proteinExistence type="inferred from homology"/>
<comment type="caution">
    <text evidence="2">The sequence shown here is derived from an EMBL/GenBank/DDBJ whole genome shotgun (WGS) entry which is preliminary data.</text>
</comment>
<dbReference type="SUPFAM" id="SSF143880">
    <property type="entry name" value="NE0471 N-terminal domain-like"/>
    <property type="match status" value="1"/>
</dbReference>
<reference evidence="2 3" key="1">
    <citation type="submission" date="2018-04" db="EMBL/GenBank/DDBJ databases">
        <title>Genomic Encyclopedia of Type Strains, Phase IV (KMG-IV): sequencing the most valuable type-strain genomes for metagenomic binning, comparative biology and taxonomic classification.</title>
        <authorList>
            <person name="Goeker M."/>
        </authorList>
    </citation>
    <scope>NUCLEOTIDE SEQUENCE [LARGE SCALE GENOMIC DNA]</scope>
    <source>
        <strain evidence="2 3">DSM 104150</strain>
    </source>
</reference>
<comment type="similarity">
    <text evidence="1">Belongs to the 5'(3')-deoxyribonucleotidase family.</text>
</comment>
<dbReference type="InterPro" id="IPR036412">
    <property type="entry name" value="HAD-like_sf"/>
</dbReference>
<keyword evidence="3" id="KW-1185">Reference proteome</keyword>
<dbReference type="PANTHER" id="PTHR16504">
    <property type="entry name" value="5'(3')-DEOXYRIBONUCLEOTIDASE"/>
    <property type="match status" value="1"/>
</dbReference>
<dbReference type="Gene3D" id="3.40.50.1000">
    <property type="entry name" value="HAD superfamily/HAD-like"/>
    <property type="match status" value="1"/>
</dbReference>
<accession>A0A318EI77</accession>
<dbReference type="Pfam" id="PF06941">
    <property type="entry name" value="NT5C"/>
    <property type="match status" value="1"/>
</dbReference>
<dbReference type="Proteomes" id="UP000248330">
    <property type="component" value="Unassembled WGS sequence"/>
</dbReference>
<dbReference type="EMBL" id="QICN01000001">
    <property type="protein sequence ID" value="PXV71640.1"/>
    <property type="molecule type" value="Genomic_DNA"/>
</dbReference>
<evidence type="ECO:0000313" key="3">
    <source>
        <dbReference type="Proteomes" id="UP000248330"/>
    </source>
</evidence>
<name>A0A318EI77_9GAMM</name>
<dbReference type="GO" id="GO:0008253">
    <property type="term" value="F:5'-nucleotidase activity"/>
    <property type="evidence" value="ECO:0007669"/>
    <property type="project" value="InterPro"/>
</dbReference>
<dbReference type="InterPro" id="IPR018841">
    <property type="entry name" value="DUF2442"/>
</dbReference>
<evidence type="ECO:0000256" key="1">
    <source>
        <dbReference type="ARBA" id="ARBA00009589"/>
    </source>
</evidence>
<dbReference type="InterPro" id="IPR023214">
    <property type="entry name" value="HAD_sf"/>
</dbReference>
<dbReference type="InterPro" id="IPR010708">
    <property type="entry name" value="5'(3')-deoxyribonucleotidase"/>
</dbReference>
<dbReference type="InterPro" id="IPR036782">
    <property type="entry name" value="NE0471-like_N"/>
</dbReference>
<sequence length="346" mass="37302">MPQSPNTQSPRVVTADVSASEGRVHSQLRVFVDMDGVLCDIAAAYMDAARTHPDVVFPQSIPGLFASLRPMSGAVEAVTQLRSDPRFDVWILSAPSTRNPACYSEKRVWVEKMFDYPLAKRLILCSDKSLLRGDVLIDDNVSGKGQDRFEGELVHFGSARFPTWDSVLEYLHLRSESGASGAARPDSGVAAIGTLLSRASGAGPRGLHTEGARATRTLSKWKDLQEAHPESLTGEAYAAMLRGETVNPWGPETTGAKHLGAAWRVHSVAALPDYCLRVVFIDGVTGVVRMSRLIQSDRAGVFAGLRDPARFADVRVELGAVSWPGGIDLAPDAMHDAIASSGEWVP</sequence>
<protein>
    <submittedName>
        <fullName evidence="2">5'(3')-deoxyribonucleotidase</fullName>
    </submittedName>
</protein>
<gene>
    <name evidence="2" type="ORF">C8D93_101695</name>
</gene>
<dbReference type="SUPFAM" id="SSF56784">
    <property type="entry name" value="HAD-like"/>
    <property type="match status" value="1"/>
</dbReference>
<dbReference type="AlphaFoldDB" id="A0A318EI77"/>
<dbReference type="Pfam" id="PF10387">
    <property type="entry name" value="DUF2442"/>
    <property type="match status" value="1"/>
</dbReference>
<dbReference type="Gene3D" id="3.30.2020.10">
    <property type="entry name" value="NE0471-like N-terminal domain"/>
    <property type="match status" value="1"/>
</dbReference>
<evidence type="ECO:0000313" key="2">
    <source>
        <dbReference type="EMBL" id="PXV71640.1"/>
    </source>
</evidence>